<keyword evidence="3" id="KW-1185">Reference proteome</keyword>
<dbReference type="AlphaFoldDB" id="L5M4S1"/>
<protein>
    <submittedName>
        <fullName evidence="2">Uncharacterized protein</fullName>
    </submittedName>
</protein>
<dbReference type="Proteomes" id="UP000010556">
    <property type="component" value="Unassembled WGS sequence"/>
</dbReference>
<proteinExistence type="predicted"/>
<evidence type="ECO:0000313" key="3">
    <source>
        <dbReference type="Proteomes" id="UP000010556"/>
    </source>
</evidence>
<sequence length="139" mass="15407">MQCSRQGGDAAAVARRRELAFVTSSARGLPSRPGRNSGAQSQGGHRVALRVPGLRPADSWSRDHATCREDPEPRREDGCRQACREEGREIESQKHRRERNIDQLPPAHPPLGKRLQPKHMLLTGTKPGTLQSAGRRSIH</sequence>
<name>L5M4S1_MYODS</name>
<feature type="region of interest" description="Disordered" evidence="1">
    <location>
        <begin position="23"/>
        <end position="117"/>
    </location>
</feature>
<evidence type="ECO:0000313" key="2">
    <source>
        <dbReference type="EMBL" id="ELK33322.1"/>
    </source>
</evidence>
<evidence type="ECO:0000256" key="1">
    <source>
        <dbReference type="SAM" id="MobiDB-lite"/>
    </source>
</evidence>
<feature type="compositionally biased region" description="Basic and acidic residues" evidence="1">
    <location>
        <begin position="60"/>
        <end position="93"/>
    </location>
</feature>
<dbReference type="EMBL" id="KB104455">
    <property type="protein sequence ID" value="ELK33322.1"/>
    <property type="molecule type" value="Genomic_DNA"/>
</dbReference>
<reference evidence="3" key="1">
    <citation type="journal article" date="2013" name="Science">
        <title>Comparative analysis of bat genomes provides insight into the evolution of flight and immunity.</title>
        <authorList>
            <person name="Zhang G."/>
            <person name="Cowled C."/>
            <person name="Shi Z."/>
            <person name="Huang Z."/>
            <person name="Bishop-Lilly K.A."/>
            <person name="Fang X."/>
            <person name="Wynne J.W."/>
            <person name="Xiong Z."/>
            <person name="Baker M.L."/>
            <person name="Zhao W."/>
            <person name="Tachedjian M."/>
            <person name="Zhu Y."/>
            <person name="Zhou P."/>
            <person name="Jiang X."/>
            <person name="Ng J."/>
            <person name="Yang L."/>
            <person name="Wu L."/>
            <person name="Xiao J."/>
            <person name="Feng Y."/>
            <person name="Chen Y."/>
            <person name="Sun X."/>
            <person name="Zhang Y."/>
            <person name="Marsh G.A."/>
            <person name="Crameri G."/>
            <person name="Broder C.C."/>
            <person name="Frey K.G."/>
            <person name="Wang L.F."/>
            <person name="Wang J."/>
        </authorList>
    </citation>
    <scope>NUCLEOTIDE SEQUENCE [LARGE SCALE GENOMIC DNA]</scope>
</reference>
<organism evidence="2 3">
    <name type="scientific">Myotis davidii</name>
    <name type="common">David's myotis</name>
    <dbReference type="NCBI Taxonomy" id="225400"/>
    <lineage>
        <taxon>Eukaryota</taxon>
        <taxon>Metazoa</taxon>
        <taxon>Chordata</taxon>
        <taxon>Craniata</taxon>
        <taxon>Vertebrata</taxon>
        <taxon>Euteleostomi</taxon>
        <taxon>Mammalia</taxon>
        <taxon>Eutheria</taxon>
        <taxon>Laurasiatheria</taxon>
        <taxon>Chiroptera</taxon>
        <taxon>Yangochiroptera</taxon>
        <taxon>Vespertilionidae</taxon>
        <taxon>Myotis</taxon>
    </lineage>
</organism>
<accession>L5M4S1</accession>
<gene>
    <name evidence="2" type="ORF">MDA_GLEAN10018223</name>
</gene>